<comment type="caution">
    <text evidence="1">The sequence shown here is derived from an EMBL/GenBank/DDBJ whole genome shotgun (WGS) entry which is preliminary data.</text>
</comment>
<organism evidence="1 2">
    <name type="scientific">Endosaccharibacter trunci</name>
    <dbReference type="NCBI Taxonomy" id="2812733"/>
    <lineage>
        <taxon>Bacteria</taxon>
        <taxon>Pseudomonadati</taxon>
        <taxon>Pseudomonadota</taxon>
        <taxon>Alphaproteobacteria</taxon>
        <taxon>Acetobacterales</taxon>
        <taxon>Acetobacteraceae</taxon>
        <taxon>Endosaccharibacter</taxon>
    </lineage>
</organism>
<name>A0ABT1W7J4_9PROT</name>
<sequence length="312" mass="33230">MAVDASLVTNGRFARLDDHFDRIRNLADGLDAVLISPHPYEADLAPLHRLAAALPGACFTTIGTYDLLSAVPLTDVISLSSSVLTEAPLFGARVHRLIESDRSRCYAALGHGTSVLSLDQAQRALAAFACGEQDVVAPRNTVPTVGAPFREGIDHGWGLDHVSLPSLLQVGETLQARHADLPDSLSASSLVANWWGPDGHYNWSSDEEAVLQLRANHCLGRTLLVQLCVPAHAPAPVTVTVSAGRSETMAELPPGSEQVLALPITPDTVLGGTLLSLRLRCDRLTRPDTENPDQRALGLGLRSLAIAEEEAC</sequence>
<keyword evidence="2" id="KW-1185">Reference proteome</keyword>
<dbReference type="RefSeq" id="WP_422864320.1">
    <property type="nucleotide sequence ID" value="NZ_JAMSKV010000008.1"/>
</dbReference>
<gene>
    <name evidence="1" type="ORF">NFI95_10285</name>
</gene>
<proteinExistence type="predicted"/>
<protein>
    <submittedName>
        <fullName evidence="1">Uncharacterized protein</fullName>
    </submittedName>
</protein>
<evidence type="ECO:0000313" key="2">
    <source>
        <dbReference type="Proteomes" id="UP001524587"/>
    </source>
</evidence>
<dbReference type="EMBL" id="JAMSKV010000008">
    <property type="protein sequence ID" value="MCQ8278840.1"/>
    <property type="molecule type" value="Genomic_DNA"/>
</dbReference>
<accession>A0ABT1W7J4</accession>
<reference evidence="1 2" key="1">
    <citation type="submission" date="2022-06" db="EMBL/GenBank/DDBJ databases">
        <title>Endosaccharibacter gen. nov., sp. nov., endophytic bacteria isolated from sugarcane.</title>
        <authorList>
            <person name="Pitiwittayakul N."/>
            <person name="Yukphan P."/>
            <person name="Charoenyingcharoen P."/>
            <person name="Tanasupawat S."/>
        </authorList>
    </citation>
    <scope>NUCLEOTIDE SEQUENCE [LARGE SCALE GENOMIC DNA]</scope>
    <source>
        <strain evidence="1 2">KSS8</strain>
    </source>
</reference>
<dbReference type="Proteomes" id="UP001524587">
    <property type="component" value="Unassembled WGS sequence"/>
</dbReference>
<evidence type="ECO:0000313" key="1">
    <source>
        <dbReference type="EMBL" id="MCQ8278840.1"/>
    </source>
</evidence>